<dbReference type="PANTHER" id="PTHR33795">
    <property type="entry name" value="INSERTION ELEMENT IS150 PROTEIN INSJ"/>
    <property type="match status" value="1"/>
</dbReference>
<dbReference type="GO" id="GO:0004803">
    <property type="term" value="F:transposase activity"/>
    <property type="evidence" value="ECO:0007669"/>
    <property type="project" value="InterPro"/>
</dbReference>
<reference evidence="2 3" key="1">
    <citation type="submission" date="2018-03" db="EMBL/GenBank/DDBJ databases">
        <title>Draft genome sequence of the plant growth promoting rhizobacterium Pseudomonas protegens strain BNJ-SS-45 isolated from wheat (Triticum aestivum) rhizosphere.</title>
        <authorList>
            <person name="Bajpai A."/>
            <person name="Shende K."/>
            <person name="Meena N."/>
            <person name="Upadhyayula S.R."/>
            <person name="Suravajhala P."/>
            <person name="Medicherla K.M."/>
            <person name="Johri B.N."/>
        </authorList>
    </citation>
    <scope>NUCLEOTIDE SEQUENCE [LARGE SCALE GENOMIC DNA]</scope>
    <source>
        <strain evidence="2 3">BNJ-SS-45</strain>
    </source>
</reference>
<organism evidence="2 3">
    <name type="scientific">Pseudomonas protegens</name>
    <dbReference type="NCBI Taxonomy" id="380021"/>
    <lineage>
        <taxon>Bacteria</taxon>
        <taxon>Pseudomonadati</taxon>
        <taxon>Pseudomonadota</taxon>
        <taxon>Gammaproteobacteria</taxon>
        <taxon>Pseudomonadales</taxon>
        <taxon>Pseudomonadaceae</taxon>
        <taxon>Pseudomonas</taxon>
    </lineage>
</organism>
<dbReference type="InterPro" id="IPR002514">
    <property type="entry name" value="Transposase_8"/>
</dbReference>
<feature type="region of interest" description="Disordered" evidence="1">
    <location>
        <begin position="134"/>
        <end position="155"/>
    </location>
</feature>
<dbReference type="Gene3D" id="1.10.10.10">
    <property type="entry name" value="Winged helix-like DNA-binding domain superfamily/Winged helix DNA-binding domain"/>
    <property type="match status" value="1"/>
</dbReference>
<dbReference type="PANTHER" id="PTHR33795:SF1">
    <property type="entry name" value="INSERTION ELEMENT IS150 PROTEIN INSJ"/>
    <property type="match status" value="1"/>
</dbReference>
<evidence type="ECO:0008006" key="4">
    <source>
        <dbReference type="Google" id="ProtNLM"/>
    </source>
</evidence>
<proteinExistence type="predicted"/>
<dbReference type="Pfam" id="PF01527">
    <property type="entry name" value="HTH_Tnp_1"/>
    <property type="match status" value="2"/>
</dbReference>
<accession>A0A2T6GAZ9</accession>
<dbReference type="GO" id="GO:0043565">
    <property type="term" value="F:sequence-specific DNA binding"/>
    <property type="evidence" value="ECO:0007669"/>
    <property type="project" value="InterPro"/>
</dbReference>
<sequence>MTPKCWTSTSRGVMKKYTEQAKLSVVEDYCSGSAGHREVAHRHGVNASSLRTPKCWTSTSRGVMKKYTEQAKLSVVEDYCSGSAGHREVAHRHGVNASSLRKWIAAYQALGAAGLKSKRKKNYSPEFKLNVLQRMREEGNRPPSALSYPPPNWPR</sequence>
<dbReference type="AlphaFoldDB" id="A0A2T6GAZ9"/>
<dbReference type="SUPFAM" id="SSF48295">
    <property type="entry name" value="TrpR-like"/>
    <property type="match status" value="1"/>
</dbReference>
<dbReference type="EMBL" id="PYJM01000016">
    <property type="protein sequence ID" value="PUA41329.1"/>
    <property type="molecule type" value="Genomic_DNA"/>
</dbReference>
<dbReference type="InterPro" id="IPR010921">
    <property type="entry name" value="Trp_repressor/repl_initiator"/>
</dbReference>
<dbReference type="InterPro" id="IPR052057">
    <property type="entry name" value="IS150/IS1296_orfA-like"/>
</dbReference>
<comment type="caution">
    <text evidence="2">The sequence shown here is derived from an EMBL/GenBank/DDBJ whole genome shotgun (WGS) entry which is preliminary data.</text>
</comment>
<name>A0A2T6GAZ9_9PSED</name>
<dbReference type="InterPro" id="IPR036388">
    <property type="entry name" value="WH-like_DNA-bd_sf"/>
</dbReference>
<evidence type="ECO:0000313" key="3">
    <source>
        <dbReference type="Proteomes" id="UP000244178"/>
    </source>
</evidence>
<evidence type="ECO:0000256" key="1">
    <source>
        <dbReference type="SAM" id="MobiDB-lite"/>
    </source>
</evidence>
<protein>
    <recommendedName>
        <fullName evidence="4">Transposase</fullName>
    </recommendedName>
</protein>
<evidence type="ECO:0000313" key="2">
    <source>
        <dbReference type="EMBL" id="PUA41329.1"/>
    </source>
</evidence>
<dbReference type="Proteomes" id="UP000244178">
    <property type="component" value="Unassembled WGS sequence"/>
</dbReference>
<gene>
    <name evidence="2" type="ORF">C5U62_32665</name>
</gene>
<dbReference type="GO" id="GO:0006313">
    <property type="term" value="P:DNA transposition"/>
    <property type="evidence" value="ECO:0007669"/>
    <property type="project" value="InterPro"/>
</dbReference>